<organism evidence="3 4">
    <name type="scientific">Actinomadura physcomitrii</name>
    <dbReference type="NCBI Taxonomy" id="2650748"/>
    <lineage>
        <taxon>Bacteria</taxon>
        <taxon>Bacillati</taxon>
        <taxon>Actinomycetota</taxon>
        <taxon>Actinomycetes</taxon>
        <taxon>Streptosporangiales</taxon>
        <taxon>Thermomonosporaceae</taxon>
        <taxon>Actinomadura</taxon>
    </lineage>
</organism>
<gene>
    <name evidence="2" type="ORF">F8568_018590</name>
    <name evidence="3" type="ORF">F8568_022460</name>
</gene>
<dbReference type="Gene3D" id="3.40.50.300">
    <property type="entry name" value="P-loop containing nucleotide triphosphate hydrolases"/>
    <property type="match status" value="1"/>
</dbReference>
<protein>
    <submittedName>
        <fullName evidence="3">Uncharacterized protein</fullName>
    </submittedName>
</protein>
<evidence type="ECO:0000313" key="2">
    <source>
        <dbReference type="EMBL" id="MWA02341.1"/>
    </source>
</evidence>
<dbReference type="Proteomes" id="UP000462055">
    <property type="component" value="Unassembled WGS sequence"/>
</dbReference>
<sequence>MVQAKKRLQLTGAEDGALAEALRQLVDAVIGEVPSSPPNQHIPRSLDRDLDRVLLLGDERTPATVRDHLARVTDRLRTHLEAVPLEEAATNGPEREALRVLLTHLRRLWEEREGNPADDAALRRLLSPLVVHALNLRDDGPEYQRVQVMLSDMLVDQDQARDLWEALVSIGHELSESQRWLDREALVAELEKRPFRLRPVTRLRGDIARLRQSTRTNIAVLGSALTLTTPEGGLTLEREVGPTLHDADGSFALTGEPGTGKTALLCQLAADLIDQGNDVVLLSAEQLRASVGETRTELNLEHDLKDILLGWPGTHPGKLLLDGLDQTRGENASKWLPTLAKQLAGSRWEIVATVRRFDLRNGHKWRAMFRGAPVDPAHSDSSLQNVRHLLIEDLLPGEMESLLQESPALADLLRAAGSKMQQLLSNPLNLEIASQLLADGGLLEPGNIRSRLDLLDQYWRVRVVEGGRNPWERASTLTQVVAQMIADRRQQVTYLPHADADALQGLVSDGVLRDLPQGVGLPQPPIAFSHPVLFDFAAGILALGDTSHAESLAEKLDADPNLALLLRPSLDYRLAIAWRNAPTRQEFWQLALRLNAETSGHHLAAAAAATACSRELRSPDELAHLAEACLGDNPAAGARENPENNARRMAFLVAAAIANSDSQASLFEAFSPFVEDLARAARATNDTSLALDAAQLLRRASGSKISWPGTEVRDHWIQVVVDCMTVALEDVDDPDRAQIGRMLAWPLARALSLDGTACERIAHMAISHEVLRAWGFEIARVLIECLPSIAKRNAALAVEIAAATWEYEEERDQVTRITESQILGLTSNLRQDLNHLRWSVCQQLPEVASVDLEAAVRMLIRIVEVPRMFQYDRSTDTGQRPRIRHGDTLRYAGGHSELGTAVDAVIALLQTRAEHVSSGLTNADKNSSADQQELRQVVELLISTLSHGEVWQRLLMQAANAESPALAHLLVPTLETGIFERGQTRGAAGLVTARLSAELDIAIHRRIEAAILSATSLEADEIDDTRKQEWQRNQRDVLLGALDPRKVTEPEALRHLEELASSDRDDRRLSCNHAGQDLVDDSMPSPPGGPRNGEDGAGGPSADVAEALRKTVAQDPATCRAGYEKLAESWPALLQQLLAHAPEANAEKDRFLLVRGARQLTHSALAQPGQPLGRDVLAVLQAALPSATNPPQEDEVEPGWRAWGATITSEAVSGVTTFASRPEWLAELHDELSAAVIPFLSSPNALYRMLSAESIPFLFGEEAALEGLEVRLNSERDSQVQAVLGSLLGRYRDAYPHEVDDILRRIATKPQWAIIAAASNGDKKISDDDSAEMIVELLTFMAAEYGTSYAHDTVQSWLSSPLENPCRAERLPAWLRRFLKPEDTNSSVSQQRTFALLELPLAAVEEAWAEENAAVTLDVERVNAAKVANSVVQNIYYASGANKSEQPQGQGVSPIQKAFAERAFPLLDGYSVVRHPSVTHHIIQTLDHISIYAPERALLVAVRAAKGDAHYAREPLGLGAVLQLIQRYLADHRELIVGSPRCMTAVRTLLETFVRQGWDEAIQFAERLEDMFR</sequence>
<reference evidence="3 4" key="1">
    <citation type="submission" date="2019-12" db="EMBL/GenBank/DDBJ databases">
        <title>Actinomadura physcomitrii sp. nov., a novel actinomycete isolated from moss [Physcomitrium sphaericum (Ludw) Fuernr].</title>
        <authorList>
            <person name="Zhuang X."/>
        </authorList>
    </citation>
    <scope>NUCLEOTIDE SEQUENCE [LARGE SCALE GENOMIC DNA]</scope>
    <source>
        <strain evidence="3 4">LD22</strain>
    </source>
</reference>
<evidence type="ECO:0000313" key="3">
    <source>
        <dbReference type="EMBL" id="MWA03087.1"/>
    </source>
</evidence>
<dbReference type="EMBL" id="WBMS02000017">
    <property type="protein sequence ID" value="MWA03087.1"/>
    <property type="molecule type" value="Genomic_DNA"/>
</dbReference>
<accession>A0A6I4MGF3</accession>
<feature type="region of interest" description="Disordered" evidence="1">
    <location>
        <begin position="1074"/>
        <end position="1102"/>
    </location>
</feature>
<proteinExistence type="predicted"/>
<comment type="caution">
    <text evidence="3">The sequence shown here is derived from an EMBL/GenBank/DDBJ whole genome shotgun (WGS) entry which is preliminary data.</text>
</comment>
<dbReference type="EMBL" id="WBMS02000013">
    <property type="protein sequence ID" value="MWA02341.1"/>
    <property type="molecule type" value="Genomic_DNA"/>
</dbReference>
<evidence type="ECO:0000313" key="4">
    <source>
        <dbReference type="Proteomes" id="UP000462055"/>
    </source>
</evidence>
<dbReference type="InterPro" id="IPR027417">
    <property type="entry name" value="P-loop_NTPase"/>
</dbReference>
<keyword evidence="4" id="KW-1185">Reference proteome</keyword>
<evidence type="ECO:0000256" key="1">
    <source>
        <dbReference type="SAM" id="MobiDB-lite"/>
    </source>
</evidence>
<name>A0A6I4MGF3_9ACTN</name>
<dbReference type="RefSeq" id="WP_151594802.1">
    <property type="nucleotide sequence ID" value="NZ_WBMS02000013.1"/>
</dbReference>
<dbReference type="SUPFAM" id="SSF52540">
    <property type="entry name" value="P-loop containing nucleoside triphosphate hydrolases"/>
    <property type="match status" value="1"/>
</dbReference>